<dbReference type="Proteomes" id="UP000229329">
    <property type="component" value="Unassembled WGS sequence"/>
</dbReference>
<feature type="transmembrane region" description="Helical" evidence="1">
    <location>
        <begin position="67"/>
        <end position="86"/>
    </location>
</feature>
<reference evidence="2 3" key="1">
    <citation type="submission" date="2017-11" db="EMBL/GenBank/DDBJ databases">
        <title>Reclassification of Bisgaard taxon 7 as Conservatibacter flavescens gen. nov., sp. nov.</title>
        <authorList>
            <person name="Christensen H."/>
        </authorList>
    </citation>
    <scope>NUCLEOTIDE SEQUENCE [LARGE SCALE GENOMIC DNA]</scope>
    <source>
        <strain evidence="2 3">7_4</strain>
    </source>
</reference>
<keyword evidence="3" id="KW-1185">Reference proteome</keyword>
<dbReference type="EMBL" id="PHHA01000012">
    <property type="protein sequence ID" value="PJG85473.1"/>
    <property type="molecule type" value="Genomic_DNA"/>
</dbReference>
<keyword evidence="1" id="KW-1133">Transmembrane helix</keyword>
<organism evidence="2 3">
    <name type="scientific">Conservatibacter flavescens</name>
    <dbReference type="NCBI Taxonomy" id="28161"/>
    <lineage>
        <taxon>Bacteria</taxon>
        <taxon>Pseudomonadati</taxon>
        <taxon>Pseudomonadota</taxon>
        <taxon>Gammaproteobacteria</taxon>
        <taxon>Pasteurellales</taxon>
        <taxon>Pasteurellaceae</taxon>
        <taxon>Conservatibacter</taxon>
    </lineage>
</organism>
<proteinExistence type="predicted"/>
<name>A0A2M8S2U2_9PAST</name>
<feature type="transmembrane region" description="Helical" evidence="1">
    <location>
        <begin position="24"/>
        <end position="46"/>
    </location>
</feature>
<gene>
    <name evidence="2" type="ORF">CVP05_05915</name>
</gene>
<dbReference type="AlphaFoldDB" id="A0A2M8S2U2"/>
<keyword evidence="1" id="KW-0472">Membrane</keyword>
<dbReference type="RefSeq" id="WP_100288656.1">
    <property type="nucleotide sequence ID" value="NZ_PHHA01000012.1"/>
</dbReference>
<comment type="caution">
    <text evidence="2">The sequence shown here is derived from an EMBL/GenBank/DDBJ whole genome shotgun (WGS) entry which is preliminary data.</text>
</comment>
<accession>A0A2M8S2U2</accession>
<evidence type="ECO:0000313" key="2">
    <source>
        <dbReference type="EMBL" id="PJG85473.1"/>
    </source>
</evidence>
<keyword evidence="1" id="KW-0812">Transmembrane</keyword>
<sequence length="95" mass="11489">MFLISILMLLIIFSILYLSLKNKFFIFLLIVVFLDSLFLYDLIDFLCNPNEYGYVEMNQEEIYKDKIYNLILLNFVFILIGFILKLKDKYLKHDN</sequence>
<evidence type="ECO:0000313" key="3">
    <source>
        <dbReference type="Proteomes" id="UP000229329"/>
    </source>
</evidence>
<protein>
    <submittedName>
        <fullName evidence="2">Uncharacterized protein</fullName>
    </submittedName>
</protein>
<evidence type="ECO:0000256" key="1">
    <source>
        <dbReference type="SAM" id="Phobius"/>
    </source>
</evidence>